<dbReference type="Gene3D" id="3.40.50.1240">
    <property type="entry name" value="Phosphoglycerate mutase-like"/>
    <property type="match status" value="1"/>
</dbReference>
<dbReference type="Pfam" id="PF00300">
    <property type="entry name" value="His_Phos_1"/>
    <property type="match status" value="1"/>
</dbReference>
<protein>
    <submittedName>
        <fullName evidence="2">Phosphoglycerate mutase</fullName>
    </submittedName>
</protein>
<dbReference type="GO" id="GO:0016791">
    <property type="term" value="F:phosphatase activity"/>
    <property type="evidence" value="ECO:0007669"/>
    <property type="project" value="TreeGrafter"/>
</dbReference>
<feature type="binding site" evidence="1">
    <location>
        <position position="67"/>
    </location>
    <ligand>
        <name>substrate</name>
    </ligand>
</feature>
<dbReference type="GO" id="GO:0005737">
    <property type="term" value="C:cytoplasm"/>
    <property type="evidence" value="ECO:0007669"/>
    <property type="project" value="TreeGrafter"/>
</dbReference>
<dbReference type="SUPFAM" id="SSF53254">
    <property type="entry name" value="Phosphoglycerate mutase-like"/>
    <property type="match status" value="1"/>
</dbReference>
<dbReference type="InterPro" id="IPR001345">
    <property type="entry name" value="PG/BPGM_mutase_AS"/>
</dbReference>
<organism evidence="2 3">
    <name type="scientific">Catellatospora bangladeshensis</name>
    <dbReference type="NCBI Taxonomy" id="310355"/>
    <lineage>
        <taxon>Bacteria</taxon>
        <taxon>Bacillati</taxon>
        <taxon>Actinomycetota</taxon>
        <taxon>Actinomycetes</taxon>
        <taxon>Micromonosporales</taxon>
        <taxon>Micromonosporaceae</taxon>
        <taxon>Catellatospora</taxon>
    </lineage>
</organism>
<dbReference type="SMART" id="SM00855">
    <property type="entry name" value="PGAM"/>
    <property type="match status" value="1"/>
</dbReference>
<proteinExistence type="predicted"/>
<reference evidence="2 3" key="1">
    <citation type="submission" date="2021-01" db="EMBL/GenBank/DDBJ databases">
        <title>Whole genome shotgun sequence of Catellatospora bangladeshensis NBRC 107357.</title>
        <authorList>
            <person name="Komaki H."/>
            <person name="Tamura T."/>
        </authorList>
    </citation>
    <scope>NUCLEOTIDE SEQUENCE [LARGE SCALE GENOMIC DNA]</scope>
    <source>
        <strain evidence="2 3">NBRC 107357</strain>
    </source>
</reference>
<sequence length="217" mass="23302">MTTLHAELVLVRHGEAVCNVTGVAGGERGCTGLTELGRWQAAQVAARLAREHADRPFDVLYTSPRRRAAETAAAIADRLGLPVLAEPGLRNPDHGSADGLPWAQARAGLTGSARHHPDRVPAPGAETWNGYLTRSATALRTIIERHPGRRILVAGHRETVETAQLAMVCHPDCAGRGPVGVVADHTGVTRWRHETDRHGYGTWLLAVHNDIGHLAPD</sequence>
<name>A0A8J3NND7_9ACTN</name>
<evidence type="ECO:0000313" key="3">
    <source>
        <dbReference type="Proteomes" id="UP000601223"/>
    </source>
</evidence>
<dbReference type="AlphaFoldDB" id="A0A8J3NND7"/>
<dbReference type="PROSITE" id="PS00175">
    <property type="entry name" value="PG_MUTASE"/>
    <property type="match status" value="1"/>
</dbReference>
<comment type="caution">
    <text evidence="2">The sequence shown here is derived from an EMBL/GenBank/DDBJ whole genome shotgun (WGS) entry which is preliminary data.</text>
</comment>
<evidence type="ECO:0000256" key="1">
    <source>
        <dbReference type="PIRSR" id="PIRSR613078-2"/>
    </source>
</evidence>
<gene>
    <name evidence="2" type="ORF">Cba03nite_75650</name>
</gene>
<dbReference type="RefSeq" id="WP_203757048.1">
    <property type="nucleotide sequence ID" value="NZ_BONF01000062.1"/>
</dbReference>
<dbReference type="EMBL" id="BONF01000062">
    <property type="protein sequence ID" value="GIF86216.1"/>
    <property type="molecule type" value="Genomic_DNA"/>
</dbReference>
<dbReference type="PANTHER" id="PTHR48100">
    <property type="entry name" value="BROAD-SPECIFICITY PHOSPHATASE YOR283W-RELATED"/>
    <property type="match status" value="1"/>
</dbReference>
<dbReference type="InterPro" id="IPR050275">
    <property type="entry name" value="PGM_Phosphatase"/>
</dbReference>
<dbReference type="CDD" id="cd07067">
    <property type="entry name" value="HP_PGM_like"/>
    <property type="match status" value="1"/>
</dbReference>
<evidence type="ECO:0000313" key="2">
    <source>
        <dbReference type="EMBL" id="GIF86216.1"/>
    </source>
</evidence>
<accession>A0A8J3NND7</accession>
<dbReference type="PANTHER" id="PTHR48100:SF62">
    <property type="entry name" value="GLUCOSYL-3-PHOSPHOGLYCERATE PHOSPHATASE"/>
    <property type="match status" value="1"/>
</dbReference>
<dbReference type="Proteomes" id="UP000601223">
    <property type="component" value="Unassembled WGS sequence"/>
</dbReference>
<keyword evidence="3" id="KW-1185">Reference proteome</keyword>
<dbReference type="InterPro" id="IPR029033">
    <property type="entry name" value="His_PPase_superfam"/>
</dbReference>
<dbReference type="InterPro" id="IPR013078">
    <property type="entry name" value="His_Pase_superF_clade-1"/>
</dbReference>
<feature type="binding site" evidence="1">
    <location>
        <begin position="12"/>
        <end position="19"/>
    </location>
    <ligand>
        <name>substrate</name>
    </ligand>
</feature>